<proteinExistence type="inferred from homology"/>
<keyword evidence="11" id="KW-1185">Reference proteome</keyword>
<dbReference type="Pfam" id="PF02687">
    <property type="entry name" value="FtsX"/>
    <property type="match status" value="1"/>
</dbReference>
<feature type="domain" description="ABC3 transporter permease C-terminal" evidence="8">
    <location>
        <begin position="286"/>
        <end position="398"/>
    </location>
</feature>
<dbReference type="RefSeq" id="WP_343797947.1">
    <property type="nucleotide sequence ID" value="NZ_BAAAGF010000003.1"/>
</dbReference>
<evidence type="ECO:0000313" key="11">
    <source>
        <dbReference type="Proteomes" id="UP001500736"/>
    </source>
</evidence>
<dbReference type="Proteomes" id="UP001500736">
    <property type="component" value="Unassembled WGS sequence"/>
</dbReference>
<evidence type="ECO:0000259" key="8">
    <source>
        <dbReference type="Pfam" id="PF02687"/>
    </source>
</evidence>
<evidence type="ECO:0000256" key="2">
    <source>
        <dbReference type="ARBA" id="ARBA00022475"/>
    </source>
</evidence>
<evidence type="ECO:0000256" key="1">
    <source>
        <dbReference type="ARBA" id="ARBA00004651"/>
    </source>
</evidence>
<keyword evidence="3 7" id="KW-0812">Transmembrane</keyword>
<keyword evidence="5 7" id="KW-0472">Membrane</keyword>
<comment type="similarity">
    <text evidence="6">Belongs to the ABC-4 integral membrane protein family.</text>
</comment>
<reference evidence="11" key="1">
    <citation type="journal article" date="2019" name="Int. J. Syst. Evol. Microbiol.">
        <title>The Global Catalogue of Microorganisms (GCM) 10K type strain sequencing project: providing services to taxonomists for standard genome sequencing and annotation.</title>
        <authorList>
            <consortium name="The Broad Institute Genomics Platform"/>
            <consortium name="The Broad Institute Genome Sequencing Center for Infectious Disease"/>
            <person name="Wu L."/>
            <person name="Ma J."/>
        </authorList>
    </citation>
    <scope>NUCLEOTIDE SEQUENCE [LARGE SCALE GENOMIC DNA]</scope>
    <source>
        <strain evidence="11">JCM 15976</strain>
    </source>
</reference>
<accession>A0ABP3UZI9</accession>
<gene>
    <name evidence="10" type="ORF">GCM10009431_19990</name>
</gene>
<organism evidence="10 11">
    <name type="scientific">Gaetbulibacter jejuensis</name>
    <dbReference type="NCBI Taxonomy" id="584607"/>
    <lineage>
        <taxon>Bacteria</taxon>
        <taxon>Pseudomonadati</taxon>
        <taxon>Bacteroidota</taxon>
        <taxon>Flavobacteriia</taxon>
        <taxon>Flavobacteriales</taxon>
        <taxon>Flavobacteriaceae</taxon>
        <taxon>Gaetbulibacter</taxon>
    </lineage>
</organism>
<dbReference type="Pfam" id="PF12704">
    <property type="entry name" value="MacB_PCD"/>
    <property type="match status" value="1"/>
</dbReference>
<evidence type="ECO:0000256" key="3">
    <source>
        <dbReference type="ARBA" id="ARBA00022692"/>
    </source>
</evidence>
<feature type="transmembrane region" description="Helical" evidence="7">
    <location>
        <begin position="21"/>
        <end position="41"/>
    </location>
</feature>
<evidence type="ECO:0000256" key="5">
    <source>
        <dbReference type="ARBA" id="ARBA00023136"/>
    </source>
</evidence>
<protein>
    <submittedName>
        <fullName evidence="10">ABC transporter permease</fullName>
    </submittedName>
</protein>
<comment type="caution">
    <text evidence="10">The sequence shown here is derived from an EMBL/GenBank/DDBJ whole genome shotgun (WGS) entry which is preliminary data.</text>
</comment>
<keyword evidence="4 7" id="KW-1133">Transmembrane helix</keyword>
<dbReference type="PANTHER" id="PTHR30572">
    <property type="entry name" value="MEMBRANE COMPONENT OF TRANSPORTER-RELATED"/>
    <property type="match status" value="1"/>
</dbReference>
<evidence type="ECO:0000313" key="10">
    <source>
        <dbReference type="EMBL" id="GAA0745196.1"/>
    </source>
</evidence>
<evidence type="ECO:0000256" key="4">
    <source>
        <dbReference type="ARBA" id="ARBA00022989"/>
    </source>
</evidence>
<comment type="subcellular location">
    <subcellularLocation>
        <location evidence="1">Cell membrane</location>
        <topology evidence="1">Multi-pass membrane protein</topology>
    </subcellularLocation>
</comment>
<sequence length="406" mass="43862">MRLLNLLKIAYKAIILNKMRTLLTMLGIIIGVASVIAMLAIGEGSKESIRSTISSMGSNMITIRPGADDRGPARGSGGNVQTLTLEDYNVIKEKVDLLSNSTPVVNSSGQVINGSNNWPSSIYGVYPEYLDIKVVGLQSGSMFTDAEVNTASKVALIGQTVVDNVFPNGEEPVGQMIRFNNIPFKVIGVLEEKGENTFGQDQDDIVIAPFTTVQKRILAIDYLNQIMASAVSEDDAPEAVEIITEILREQHKLQDFEDDDFTVRSMEELISTFSSTSEMLTVLLVAVAGISLLIGGIGIMNIMYVSVKERTKEIGLRMAVGGKGSDILMQFLIEAILISITGGVLGVALGLGATVFIENFLNWPTSVALYSIIISFAVCAITGIFFGWYPARKASALDPITALRYE</sequence>
<feature type="transmembrane region" description="Helical" evidence="7">
    <location>
        <begin position="369"/>
        <end position="389"/>
    </location>
</feature>
<keyword evidence="2" id="KW-1003">Cell membrane</keyword>
<evidence type="ECO:0000256" key="6">
    <source>
        <dbReference type="ARBA" id="ARBA00038076"/>
    </source>
</evidence>
<dbReference type="InterPro" id="IPR025857">
    <property type="entry name" value="MacB_PCD"/>
</dbReference>
<dbReference type="EMBL" id="BAAAGF010000003">
    <property type="protein sequence ID" value="GAA0745196.1"/>
    <property type="molecule type" value="Genomic_DNA"/>
</dbReference>
<feature type="domain" description="MacB-like periplasmic core" evidence="9">
    <location>
        <begin position="21"/>
        <end position="245"/>
    </location>
</feature>
<dbReference type="InterPro" id="IPR003838">
    <property type="entry name" value="ABC3_permease_C"/>
</dbReference>
<name>A0ABP3UZI9_9FLAO</name>
<dbReference type="InterPro" id="IPR050250">
    <property type="entry name" value="Macrolide_Exporter_MacB"/>
</dbReference>
<dbReference type="PANTHER" id="PTHR30572:SF4">
    <property type="entry name" value="ABC TRANSPORTER PERMEASE YTRF"/>
    <property type="match status" value="1"/>
</dbReference>
<feature type="transmembrane region" description="Helical" evidence="7">
    <location>
        <begin position="328"/>
        <end position="357"/>
    </location>
</feature>
<evidence type="ECO:0000256" key="7">
    <source>
        <dbReference type="SAM" id="Phobius"/>
    </source>
</evidence>
<evidence type="ECO:0000259" key="9">
    <source>
        <dbReference type="Pfam" id="PF12704"/>
    </source>
</evidence>
<feature type="transmembrane region" description="Helical" evidence="7">
    <location>
        <begin position="279"/>
        <end position="307"/>
    </location>
</feature>